<dbReference type="EMBL" id="ACCL02000004">
    <property type="protein sequence ID" value="EET61999.1"/>
    <property type="molecule type" value="Genomic_DNA"/>
</dbReference>
<dbReference type="SMART" id="SM00448">
    <property type="entry name" value="REC"/>
    <property type="match status" value="1"/>
</dbReference>
<dbReference type="AlphaFoldDB" id="C6LC46"/>
<sequence length="235" mass="27350">MLRIALVDDDREHLELMKSYLERYSEEEGVRVSVKEFQNGLNFVEDYDGNFDVIFLDIEMPHLDGLEAARRIRRADQSVGIIFVTNMAQYAIRGYEVNAIDFIVKPVQYYVFTDKLKKAIRFSQMNTEKEIVIDTGDTVVKLRSSRITYIEKDKNYLIYHTADEAFRIRGTLADVEKVLNPEGFSRCISGCLVNLKYVTRASKDTVWLDEVQLPISRQRRKAFKEELMKYMGGVC</sequence>
<dbReference type="Gene3D" id="3.40.50.2300">
    <property type="match status" value="1"/>
</dbReference>
<dbReference type="RefSeq" id="WP_006860988.1">
    <property type="nucleotide sequence ID" value="NZ_ACCL02000004.1"/>
</dbReference>
<dbReference type="STRING" id="168384.SAMN05660368_00466"/>
<comment type="caution">
    <text evidence="6">The sequence shown here is derived from an EMBL/GenBank/DDBJ whole genome shotgun (WGS) entry which is preliminary data.</text>
</comment>
<gene>
    <name evidence="6" type="ORF">BRYFOR_06193</name>
</gene>
<dbReference type="PROSITE" id="PS50930">
    <property type="entry name" value="HTH_LYTTR"/>
    <property type="match status" value="1"/>
</dbReference>
<feature type="domain" description="Response regulatory" evidence="4">
    <location>
        <begin position="3"/>
        <end position="120"/>
    </location>
</feature>
<keyword evidence="3" id="KW-0597">Phosphoprotein</keyword>
<evidence type="ECO:0000259" key="5">
    <source>
        <dbReference type="PROSITE" id="PS50930"/>
    </source>
</evidence>
<dbReference type="Pfam" id="PF04397">
    <property type="entry name" value="LytTR"/>
    <property type="match status" value="1"/>
</dbReference>
<dbReference type="Pfam" id="PF00072">
    <property type="entry name" value="Response_reg"/>
    <property type="match status" value="1"/>
</dbReference>
<dbReference type="eggNOG" id="COG3279">
    <property type="taxonomic scope" value="Bacteria"/>
</dbReference>
<dbReference type="GO" id="GO:0000156">
    <property type="term" value="F:phosphorelay response regulator activity"/>
    <property type="evidence" value="ECO:0007669"/>
    <property type="project" value="InterPro"/>
</dbReference>
<evidence type="ECO:0000256" key="3">
    <source>
        <dbReference type="PROSITE-ProRule" id="PRU00169"/>
    </source>
</evidence>
<comment type="function">
    <text evidence="2">May play the central regulatory role in sporulation. It may be an element of the effector pathway responsible for the activation of sporulation genes in response to nutritional stress. Spo0A may act in concert with spo0H (a sigma factor) to control the expression of some genes that are critical to the sporulation process.</text>
</comment>
<proteinExistence type="predicted"/>
<protein>
    <recommendedName>
        <fullName evidence="1">Stage 0 sporulation protein A homolog</fullName>
    </recommendedName>
</protein>
<dbReference type="InterPro" id="IPR011006">
    <property type="entry name" value="CheY-like_superfamily"/>
</dbReference>
<dbReference type="InterPro" id="IPR046947">
    <property type="entry name" value="LytR-like"/>
</dbReference>
<dbReference type="Gene3D" id="2.40.50.1020">
    <property type="entry name" value="LytTr DNA-binding domain"/>
    <property type="match status" value="1"/>
</dbReference>
<reference evidence="6" key="1">
    <citation type="submission" date="2009-07" db="EMBL/GenBank/DDBJ databases">
        <authorList>
            <person name="Weinstock G."/>
            <person name="Sodergren E."/>
            <person name="Clifton S."/>
            <person name="Fulton L."/>
            <person name="Fulton B."/>
            <person name="Courtney L."/>
            <person name="Fronick C."/>
            <person name="Harrison M."/>
            <person name="Strong C."/>
            <person name="Farmer C."/>
            <person name="Delahaunty K."/>
            <person name="Markovic C."/>
            <person name="Hall O."/>
            <person name="Minx P."/>
            <person name="Tomlinson C."/>
            <person name="Mitreva M."/>
            <person name="Nelson J."/>
            <person name="Hou S."/>
            <person name="Wollam A."/>
            <person name="Pepin K.H."/>
            <person name="Johnson M."/>
            <person name="Bhonagiri V."/>
            <person name="Nash W.E."/>
            <person name="Warren W."/>
            <person name="Chinwalla A."/>
            <person name="Mardis E.R."/>
            <person name="Wilson R.K."/>
        </authorList>
    </citation>
    <scope>NUCLEOTIDE SEQUENCE [LARGE SCALE GENOMIC DNA]</scope>
    <source>
        <strain evidence="6">DSM 14469</strain>
    </source>
</reference>
<evidence type="ECO:0000313" key="7">
    <source>
        <dbReference type="Proteomes" id="UP000005561"/>
    </source>
</evidence>
<keyword evidence="7" id="KW-1185">Reference proteome</keyword>
<evidence type="ECO:0000256" key="1">
    <source>
        <dbReference type="ARBA" id="ARBA00018672"/>
    </source>
</evidence>
<dbReference type="PROSITE" id="PS50110">
    <property type="entry name" value="RESPONSE_REGULATORY"/>
    <property type="match status" value="1"/>
</dbReference>
<dbReference type="Proteomes" id="UP000005561">
    <property type="component" value="Unassembled WGS sequence"/>
</dbReference>
<dbReference type="InterPro" id="IPR001789">
    <property type="entry name" value="Sig_transdc_resp-reg_receiver"/>
</dbReference>
<organism evidence="6 7">
    <name type="scientific">Marvinbryantia formatexigens DSM 14469</name>
    <dbReference type="NCBI Taxonomy" id="478749"/>
    <lineage>
        <taxon>Bacteria</taxon>
        <taxon>Bacillati</taxon>
        <taxon>Bacillota</taxon>
        <taxon>Clostridia</taxon>
        <taxon>Lachnospirales</taxon>
        <taxon>Lachnospiraceae</taxon>
        <taxon>Marvinbryantia</taxon>
    </lineage>
</organism>
<dbReference type="PANTHER" id="PTHR37299:SF1">
    <property type="entry name" value="STAGE 0 SPORULATION PROTEIN A HOMOLOG"/>
    <property type="match status" value="1"/>
</dbReference>
<evidence type="ECO:0000259" key="4">
    <source>
        <dbReference type="PROSITE" id="PS50110"/>
    </source>
</evidence>
<feature type="domain" description="HTH LytTR-type" evidence="5">
    <location>
        <begin position="131"/>
        <end position="229"/>
    </location>
</feature>
<feature type="modified residue" description="4-aspartylphosphate" evidence="3">
    <location>
        <position position="57"/>
    </location>
</feature>
<dbReference type="PANTHER" id="PTHR37299">
    <property type="entry name" value="TRANSCRIPTIONAL REGULATOR-RELATED"/>
    <property type="match status" value="1"/>
</dbReference>
<dbReference type="OrthoDB" id="9779387at2"/>
<evidence type="ECO:0000256" key="2">
    <source>
        <dbReference type="ARBA" id="ARBA00024867"/>
    </source>
</evidence>
<dbReference type="SMART" id="SM00850">
    <property type="entry name" value="LytTR"/>
    <property type="match status" value="1"/>
</dbReference>
<dbReference type="SUPFAM" id="SSF52172">
    <property type="entry name" value="CheY-like"/>
    <property type="match status" value="1"/>
</dbReference>
<dbReference type="CDD" id="cd00156">
    <property type="entry name" value="REC"/>
    <property type="match status" value="1"/>
</dbReference>
<dbReference type="InterPro" id="IPR007492">
    <property type="entry name" value="LytTR_DNA-bd_dom"/>
</dbReference>
<dbReference type="GO" id="GO:0003677">
    <property type="term" value="F:DNA binding"/>
    <property type="evidence" value="ECO:0007669"/>
    <property type="project" value="InterPro"/>
</dbReference>
<evidence type="ECO:0000313" key="6">
    <source>
        <dbReference type="EMBL" id="EET61999.1"/>
    </source>
</evidence>
<name>C6LC46_9FIRM</name>
<accession>C6LC46</accession>